<feature type="chain" id="PRO_5016352333" description="Tetratricopeptide repeat protein" evidence="2">
    <location>
        <begin position="31"/>
        <end position="454"/>
    </location>
</feature>
<evidence type="ECO:0008006" key="5">
    <source>
        <dbReference type="Google" id="ProtNLM"/>
    </source>
</evidence>
<name>A0A316FD49_9GAMM</name>
<protein>
    <recommendedName>
        <fullName evidence="5">Tetratricopeptide repeat protein</fullName>
    </recommendedName>
</protein>
<feature type="region of interest" description="Disordered" evidence="1">
    <location>
        <begin position="425"/>
        <end position="454"/>
    </location>
</feature>
<proteinExistence type="predicted"/>
<keyword evidence="4" id="KW-1185">Reference proteome</keyword>
<dbReference type="Proteomes" id="UP000245790">
    <property type="component" value="Unassembled WGS sequence"/>
</dbReference>
<reference evidence="3 4" key="1">
    <citation type="submission" date="2018-05" db="EMBL/GenBank/DDBJ databases">
        <title>Genomic Encyclopedia of Type Strains, Phase IV (KMG-IV): sequencing the most valuable type-strain genomes for metagenomic binning, comparative biology and taxonomic classification.</title>
        <authorList>
            <person name="Goeker M."/>
        </authorList>
    </citation>
    <scope>NUCLEOTIDE SEQUENCE [LARGE SCALE GENOMIC DNA]</scope>
    <source>
        <strain evidence="3 4">DSM 25350</strain>
    </source>
</reference>
<organism evidence="3 4">
    <name type="scientific">Pleionea mediterranea</name>
    <dbReference type="NCBI Taxonomy" id="523701"/>
    <lineage>
        <taxon>Bacteria</taxon>
        <taxon>Pseudomonadati</taxon>
        <taxon>Pseudomonadota</taxon>
        <taxon>Gammaproteobacteria</taxon>
        <taxon>Oceanospirillales</taxon>
        <taxon>Pleioneaceae</taxon>
        <taxon>Pleionea</taxon>
    </lineage>
</organism>
<gene>
    <name evidence="3" type="ORF">C8D97_11459</name>
</gene>
<keyword evidence="2" id="KW-0732">Signal</keyword>
<comment type="caution">
    <text evidence="3">The sequence shown here is derived from an EMBL/GenBank/DDBJ whole genome shotgun (WGS) entry which is preliminary data.</text>
</comment>
<evidence type="ECO:0000313" key="4">
    <source>
        <dbReference type="Proteomes" id="UP000245790"/>
    </source>
</evidence>
<dbReference type="OrthoDB" id="5761728at2"/>
<dbReference type="SUPFAM" id="SSF48452">
    <property type="entry name" value="TPR-like"/>
    <property type="match status" value="1"/>
</dbReference>
<dbReference type="EMBL" id="QGGU01000014">
    <property type="protein sequence ID" value="PWK45386.1"/>
    <property type="molecule type" value="Genomic_DNA"/>
</dbReference>
<dbReference type="RefSeq" id="WP_109764928.1">
    <property type="nucleotide sequence ID" value="NZ_QGGU01000014.1"/>
</dbReference>
<evidence type="ECO:0000256" key="1">
    <source>
        <dbReference type="SAM" id="MobiDB-lite"/>
    </source>
</evidence>
<dbReference type="AlphaFoldDB" id="A0A316FD49"/>
<accession>A0A316FD49</accession>
<sequence>MALNKLSQIKSRYITTTALTALLLCCPVQAKENVWVPPSGDTVIANFNSTENLPATVKQALTNFQQSPQNIDARLNLIEAYLKQAVQPGNSRFYGYVEALIEPLLQAITQSAEFQNASKPVTKNTMIKGGNNAQKTDAINQTNSAVIQLTELTEKQKQRTILAQANVLQQQHQFEQAHHWLNTISKQQSGYPQAQLTKARLQQIQGDPNQAEQICRGLIGTADLLISQLCLLDARSDALFYQQVSSAKPTEQWQQKHSVIYQQLLRLKNQYPSAPVTITRWLHRLLGNNALHQNLIPEAQQWFAFELNKAPVSQLLQWADSQFLANKPLKVYQHISQLADNKNTLEDSLLVRLARAELLTQRGTYWQQKLSKKMALRALRNDQQHAADLAYFYVYVSPDADKALHWANKNWARAKEYFDRQLLSQAQRLSESPPQQAAKPQRLKQALNQKSETP</sequence>
<evidence type="ECO:0000256" key="2">
    <source>
        <dbReference type="SAM" id="SignalP"/>
    </source>
</evidence>
<feature type="compositionally biased region" description="Polar residues" evidence="1">
    <location>
        <begin position="425"/>
        <end position="435"/>
    </location>
</feature>
<dbReference type="InterPro" id="IPR011990">
    <property type="entry name" value="TPR-like_helical_dom_sf"/>
</dbReference>
<feature type="signal peptide" evidence="2">
    <location>
        <begin position="1"/>
        <end position="30"/>
    </location>
</feature>
<evidence type="ECO:0000313" key="3">
    <source>
        <dbReference type="EMBL" id="PWK45386.1"/>
    </source>
</evidence>